<dbReference type="InterPro" id="IPR052983">
    <property type="entry name" value="MFS_Riboflavin_Transporter"/>
</dbReference>
<keyword evidence="4 6" id="KW-1133">Transmembrane helix</keyword>
<comment type="caution">
    <text evidence="8">The sequence shown here is derived from an EMBL/GenBank/DDBJ whole genome shotgun (WGS) entry which is preliminary data.</text>
</comment>
<evidence type="ECO:0000256" key="5">
    <source>
        <dbReference type="ARBA" id="ARBA00023136"/>
    </source>
</evidence>
<keyword evidence="3 6" id="KW-0812">Transmembrane</keyword>
<name>X1RMY1_9ZZZZ</name>
<feature type="transmembrane region" description="Helical" evidence="6">
    <location>
        <begin position="143"/>
        <end position="165"/>
    </location>
</feature>
<dbReference type="GO" id="GO:0022857">
    <property type="term" value="F:transmembrane transporter activity"/>
    <property type="evidence" value="ECO:0007669"/>
    <property type="project" value="InterPro"/>
</dbReference>
<dbReference type="Gene3D" id="1.20.1250.20">
    <property type="entry name" value="MFS general substrate transporter like domains"/>
    <property type="match status" value="1"/>
</dbReference>
<protein>
    <recommendedName>
        <fullName evidence="7">Major facilitator superfamily (MFS) profile domain-containing protein</fullName>
    </recommendedName>
</protein>
<evidence type="ECO:0000259" key="7">
    <source>
        <dbReference type="PROSITE" id="PS50850"/>
    </source>
</evidence>
<accession>X1RMY1</accession>
<feature type="transmembrane region" description="Helical" evidence="6">
    <location>
        <begin position="88"/>
        <end position="111"/>
    </location>
</feature>
<feature type="non-terminal residue" evidence="8">
    <location>
        <position position="1"/>
    </location>
</feature>
<dbReference type="PANTHER" id="PTHR43385">
    <property type="entry name" value="RIBOFLAVIN TRANSPORTER RIBJ"/>
    <property type="match status" value="1"/>
</dbReference>
<feature type="transmembrane region" description="Helical" evidence="6">
    <location>
        <begin position="177"/>
        <end position="200"/>
    </location>
</feature>
<dbReference type="EMBL" id="BARW01006890">
    <property type="protein sequence ID" value="GAI82102.1"/>
    <property type="molecule type" value="Genomic_DNA"/>
</dbReference>
<feature type="transmembrane region" description="Helical" evidence="6">
    <location>
        <begin position="118"/>
        <end position="137"/>
    </location>
</feature>
<dbReference type="PROSITE" id="PS50850">
    <property type="entry name" value="MFS"/>
    <property type="match status" value="1"/>
</dbReference>
<evidence type="ECO:0000256" key="4">
    <source>
        <dbReference type="ARBA" id="ARBA00022989"/>
    </source>
</evidence>
<keyword evidence="2" id="KW-0813">Transport</keyword>
<dbReference type="SUPFAM" id="SSF103473">
    <property type="entry name" value="MFS general substrate transporter"/>
    <property type="match status" value="1"/>
</dbReference>
<dbReference type="AlphaFoldDB" id="X1RMY1"/>
<organism evidence="8">
    <name type="scientific">marine sediment metagenome</name>
    <dbReference type="NCBI Taxonomy" id="412755"/>
    <lineage>
        <taxon>unclassified sequences</taxon>
        <taxon>metagenomes</taxon>
        <taxon>ecological metagenomes</taxon>
    </lineage>
</organism>
<dbReference type="InterPro" id="IPR020846">
    <property type="entry name" value="MFS_dom"/>
</dbReference>
<dbReference type="InterPro" id="IPR036259">
    <property type="entry name" value="MFS_trans_sf"/>
</dbReference>
<feature type="transmembrane region" description="Helical" evidence="6">
    <location>
        <begin position="206"/>
        <end position="227"/>
    </location>
</feature>
<reference evidence="8" key="1">
    <citation type="journal article" date="2014" name="Front. Microbiol.">
        <title>High frequency of phylogenetically diverse reductive dehalogenase-homologous genes in deep subseafloor sedimentary metagenomes.</title>
        <authorList>
            <person name="Kawai M."/>
            <person name="Futagami T."/>
            <person name="Toyoda A."/>
            <person name="Takaki Y."/>
            <person name="Nishi S."/>
            <person name="Hori S."/>
            <person name="Arai W."/>
            <person name="Tsubouchi T."/>
            <person name="Morono Y."/>
            <person name="Uchiyama I."/>
            <person name="Ito T."/>
            <person name="Fujiyama A."/>
            <person name="Inagaki F."/>
            <person name="Takami H."/>
        </authorList>
    </citation>
    <scope>NUCLEOTIDE SEQUENCE</scope>
    <source>
        <strain evidence="8">Expedition CK06-06</strain>
    </source>
</reference>
<feature type="transmembrane region" description="Helical" evidence="6">
    <location>
        <begin position="54"/>
        <end position="76"/>
    </location>
</feature>
<dbReference type="GO" id="GO:0016020">
    <property type="term" value="C:membrane"/>
    <property type="evidence" value="ECO:0007669"/>
    <property type="project" value="UniProtKB-SubCell"/>
</dbReference>
<proteinExistence type="predicted"/>
<dbReference type="PANTHER" id="PTHR43385:SF1">
    <property type="entry name" value="RIBOFLAVIN TRANSPORTER RIBJ"/>
    <property type="match status" value="1"/>
</dbReference>
<dbReference type="InterPro" id="IPR011701">
    <property type="entry name" value="MFS"/>
</dbReference>
<keyword evidence="5 6" id="KW-0472">Membrane</keyword>
<evidence type="ECO:0000256" key="3">
    <source>
        <dbReference type="ARBA" id="ARBA00022692"/>
    </source>
</evidence>
<evidence type="ECO:0000313" key="8">
    <source>
        <dbReference type="EMBL" id="GAI82102.1"/>
    </source>
</evidence>
<sequence length="236" mass="24631">GVVLVIGVLAAQFLRRDPTKMGLVPYGQHEEGEKGSASGAAGYTLKEATETWQFWMLTLIFFCLGYCIFSIVVHLVPHVTDLGISATTAANMLAVMGALGIISGVVLGGAIDKIGNRWVCAITFIMIAVSVLGLAAVTQIWMLYLLAVVYGLSSGGGAITESTLIVELFGMKSHGSILGVVSFAFTVGGALGPFLTGYIFDITAGYQLAFLICVAVAAVAIIALATLRPIKRPSAL</sequence>
<comment type="subcellular location">
    <subcellularLocation>
        <location evidence="1">Membrane</location>
        <topology evidence="1">Multi-pass membrane protein</topology>
    </subcellularLocation>
</comment>
<evidence type="ECO:0000256" key="6">
    <source>
        <dbReference type="SAM" id="Phobius"/>
    </source>
</evidence>
<evidence type="ECO:0000256" key="2">
    <source>
        <dbReference type="ARBA" id="ARBA00022448"/>
    </source>
</evidence>
<dbReference type="Pfam" id="PF07690">
    <property type="entry name" value="MFS_1"/>
    <property type="match status" value="1"/>
</dbReference>
<feature type="domain" description="Major facilitator superfamily (MFS) profile" evidence="7">
    <location>
        <begin position="53"/>
        <end position="236"/>
    </location>
</feature>
<gene>
    <name evidence="8" type="ORF">S12H4_14448</name>
</gene>
<evidence type="ECO:0000256" key="1">
    <source>
        <dbReference type="ARBA" id="ARBA00004141"/>
    </source>
</evidence>